<dbReference type="AlphaFoldDB" id="X1AL17"/>
<organism evidence="1">
    <name type="scientific">marine sediment metagenome</name>
    <dbReference type="NCBI Taxonomy" id="412755"/>
    <lineage>
        <taxon>unclassified sequences</taxon>
        <taxon>metagenomes</taxon>
        <taxon>ecological metagenomes</taxon>
    </lineage>
</organism>
<proteinExistence type="predicted"/>
<sequence>MVIGFLNSYGLFYFIRENGVKEPSLDTYLRGAKILRKDLIKETSDQKEGEFK</sequence>
<protein>
    <submittedName>
        <fullName evidence="1">Uncharacterized protein</fullName>
    </submittedName>
</protein>
<name>X1AL17_9ZZZZ</name>
<gene>
    <name evidence="1" type="ORF">S01H4_07312</name>
</gene>
<dbReference type="EMBL" id="BART01002379">
    <property type="protein sequence ID" value="GAG60681.1"/>
    <property type="molecule type" value="Genomic_DNA"/>
</dbReference>
<evidence type="ECO:0000313" key="1">
    <source>
        <dbReference type="EMBL" id="GAG60681.1"/>
    </source>
</evidence>
<comment type="caution">
    <text evidence="1">The sequence shown here is derived from an EMBL/GenBank/DDBJ whole genome shotgun (WGS) entry which is preliminary data.</text>
</comment>
<accession>X1AL17</accession>
<reference evidence="1" key="1">
    <citation type="journal article" date="2014" name="Front. Microbiol.">
        <title>High frequency of phylogenetically diverse reductive dehalogenase-homologous genes in deep subseafloor sedimentary metagenomes.</title>
        <authorList>
            <person name="Kawai M."/>
            <person name="Futagami T."/>
            <person name="Toyoda A."/>
            <person name="Takaki Y."/>
            <person name="Nishi S."/>
            <person name="Hori S."/>
            <person name="Arai W."/>
            <person name="Tsubouchi T."/>
            <person name="Morono Y."/>
            <person name="Uchiyama I."/>
            <person name="Ito T."/>
            <person name="Fujiyama A."/>
            <person name="Inagaki F."/>
            <person name="Takami H."/>
        </authorList>
    </citation>
    <scope>NUCLEOTIDE SEQUENCE</scope>
    <source>
        <strain evidence="1">Expedition CK06-06</strain>
    </source>
</reference>